<comment type="caution">
    <text evidence="1">The sequence shown here is derived from an EMBL/GenBank/DDBJ whole genome shotgun (WGS) entry which is preliminary data.</text>
</comment>
<dbReference type="EMBL" id="SDAQ01000051">
    <property type="protein sequence ID" value="KAI3547947.1"/>
    <property type="molecule type" value="Genomic_DNA"/>
</dbReference>
<keyword evidence="2" id="KW-1185">Reference proteome</keyword>
<dbReference type="Proteomes" id="UP001056436">
    <property type="component" value="Unassembled WGS sequence"/>
</dbReference>
<sequence>MVSSDERSVVLHHGHCLCHAVAVVADTRSRQSLRRRSSWTSECFVWKKKGRRVGCVDGRCRLAPA</sequence>
<organism evidence="1 2">
    <name type="scientific">Colletotrichum abscissum</name>
    <dbReference type="NCBI Taxonomy" id="1671311"/>
    <lineage>
        <taxon>Eukaryota</taxon>
        <taxon>Fungi</taxon>
        <taxon>Dikarya</taxon>
        <taxon>Ascomycota</taxon>
        <taxon>Pezizomycotina</taxon>
        <taxon>Sordariomycetes</taxon>
        <taxon>Hypocreomycetidae</taxon>
        <taxon>Glomerellales</taxon>
        <taxon>Glomerellaceae</taxon>
        <taxon>Colletotrichum</taxon>
        <taxon>Colletotrichum acutatum species complex</taxon>
    </lineage>
</organism>
<dbReference type="AlphaFoldDB" id="A0A9P9XCR1"/>
<accession>A0A9P9XCR1</accession>
<evidence type="ECO:0000313" key="2">
    <source>
        <dbReference type="Proteomes" id="UP001056436"/>
    </source>
</evidence>
<gene>
    <name evidence="1" type="ORF">CABS02_08415</name>
</gene>
<reference evidence="1" key="1">
    <citation type="submission" date="2019-01" db="EMBL/GenBank/DDBJ databases">
        <title>Colletotrichum abscissum LGMF1257.</title>
        <authorList>
            <person name="Baroncelli R."/>
        </authorList>
    </citation>
    <scope>NUCLEOTIDE SEQUENCE</scope>
    <source>
        <strain evidence="1">Ca142</strain>
    </source>
</reference>
<evidence type="ECO:0000313" key="1">
    <source>
        <dbReference type="EMBL" id="KAI3547947.1"/>
    </source>
</evidence>
<protein>
    <submittedName>
        <fullName evidence="1">Uncharacterized protein</fullName>
    </submittedName>
</protein>
<name>A0A9P9XCR1_9PEZI</name>
<proteinExistence type="predicted"/>